<evidence type="ECO:0000259" key="2">
    <source>
        <dbReference type="Pfam" id="PF23127"/>
    </source>
</evidence>
<dbReference type="InterPro" id="IPR056464">
    <property type="entry name" value="DotM_C"/>
</dbReference>
<proteinExistence type="predicted"/>
<evidence type="ECO:0000256" key="1">
    <source>
        <dbReference type="SAM" id="Phobius"/>
    </source>
</evidence>
<keyword evidence="1" id="KW-0472">Membrane</keyword>
<feature type="transmembrane region" description="Helical" evidence="1">
    <location>
        <begin position="14"/>
        <end position="34"/>
    </location>
</feature>
<name>A0A0S3JPI8_ACEPA</name>
<feature type="domain" description="DotM C-terminal cytoplasmic" evidence="2">
    <location>
        <begin position="188"/>
        <end position="377"/>
    </location>
</feature>
<organism evidence="3">
    <name type="scientific">Acetobacter pasteurianus</name>
    <name type="common">Acetobacter turbidans</name>
    <dbReference type="NCBI Taxonomy" id="438"/>
    <lineage>
        <taxon>Bacteria</taxon>
        <taxon>Pseudomonadati</taxon>
        <taxon>Pseudomonadota</taxon>
        <taxon>Alphaproteobacteria</taxon>
        <taxon>Acetobacterales</taxon>
        <taxon>Acetobacteraceae</taxon>
        <taxon>Acetobacter</taxon>
    </lineage>
</organism>
<keyword evidence="1" id="KW-1133">Transmembrane helix</keyword>
<evidence type="ECO:0000313" key="3">
    <source>
        <dbReference type="EMBL" id="ALR88314.1"/>
    </source>
</evidence>
<geneLocation type="plasmid" evidence="3">
    <name>ApAb3p1</name>
</geneLocation>
<protein>
    <recommendedName>
        <fullName evidence="2">DotM C-terminal cytoplasmic domain-containing protein</fullName>
    </recommendedName>
</protein>
<keyword evidence="3" id="KW-0614">Plasmid</keyword>
<sequence length="382" mass="41956">MSSSSTPWSSSDDYALFSIIAIIVGGAGLSYMVWSNWHAEISLLYIRALVWQIDFLHLHSQPLVQLRQQLVTASWSPEHVRAIQLWYGLMILGSALRWPVAIIIAALGITCIFRATPGRFAKALDLEGLIEVQARMFPTLRGFAERRLTKLVAPAQGMPRPADPALHAHEWRARFATDRNGHFSEAGAISAFTAQLGRHWTGLDAATPVERVLFAAFIAHHSQERAEAMDLLGRLSESLRKAGLDGPEGPKSALSVPSEIISIADEKLSVPGVSAKIDTICARNGWTATALMTLLTEARRKAGVLAPPAFAIVKLIDRSLWYALHSLGFPHERPEEDVHPNPRVEAAGARAHWEAERKARRPIYTPTVSVAVATLQKNSDQS</sequence>
<dbReference type="AlphaFoldDB" id="A0A0S3JPI8"/>
<feature type="transmembrane region" description="Helical" evidence="1">
    <location>
        <begin position="85"/>
        <end position="113"/>
    </location>
</feature>
<keyword evidence="1" id="KW-0812">Transmembrane</keyword>
<dbReference type="Pfam" id="PF23127">
    <property type="entry name" value="DotM_C"/>
    <property type="match status" value="1"/>
</dbReference>
<gene>
    <name evidence="3" type="ORF">DB34_14205</name>
</gene>
<dbReference type="EMBL" id="CP013469">
    <property type="protein sequence ID" value="ALR88314.1"/>
    <property type="molecule type" value="Genomic_DNA"/>
</dbReference>
<accession>A0A0S3JPI8</accession>
<reference evidence="3" key="1">
    <citation type="submission" date="2015-11" db="EMBL/GenBank/DDBJ databases">
        <title>Plasmid sequences of Acetobacter pasteurianus Ab3.</title>
        <authorList>
            <person name="Xia K."/>
            <person name="Li Y."/>
        </authorList>
    </citation>
    <scope>NUCLEOTIDE SEQUENCE</scope>
    <source>
        <strain evidence="3">Ab3</strain>
        <plasmid evidence="3">ApAb3p1</plasmid>
    </source>
</reference>
<dbReference type="RefSeq" id="WP_168455110.1">
    <property type="nucleotide sequence ID" value="NZ_CP013469.1"/>
</dbReference>